<feature type="region of interest" description="Disordered" evidence="1">
    <location>
        <begin position="45"/>
        <end position="66"/>
    </location>
</feature>
<feature type="region of interest" description="Disordered" evidence="1">
    <location>
        <begin position="1"/>
        <end position="27"/>
    </location>
</feature>
<accession>A0A0K8PQU1</accession>
<dbReference type="PATRIC" id="fig|146537.3.peg.5338"/>
<feature type="compositionally biased region" description="Basic residues" evidence="1">
    <location>
        <begin position="1"/>
        <end position="10"/>
    </location>
</feature>
<organism evidence="2 3">
    <name type="scientific">Streptomyces azureus</name>
    <dbReference type="NCBI Taxonomy" id="146537"/>
    <lineage>
        <taxon>Bacteria</taxon>
        <taxon>Bacillati</taxon>
        <taxon>Actinomycetota</taxon>
        <taxon>Actinomycetes</taxon>
        <taxon>Kitasatosporales</taxon>
        <taxon>Streptomycetaceae</taxon>
        <taxon>Streptomyces</taxon>
    </lineage>
</organism>
<reference evidence="2" key="1">
    <citation type="journal article" date="2015" name="Genome Announc.">
        <title>Draft Genome Sequence of Thiostrepton-Producing Streptomyces azureus ATCC 14921.</title>
        <authorList>
            <person name="Sakihara K."/>
            <person name="Maeda J."/>
            <person name="Tashiro K."/>
            <person name="Fujino Y."/>
            <person name="Kuhara S."/>
            <person name="Ohshima T."/>
            <person name="Ogata S."/>
            <person name="Doi K."/>
        </authorList>
    </citation>
    <scope>NUCLEOTIDE SEQUENCE [LARGE SCALE GENOMIC DNA]</scope>
    <source>
        <strain evidence="2">ATCC14921</strain>
    </source>
</reference>
<dbReference type="EMBL" id="DF968327">
    <property type="protein sequence ID" value="GAP50221.1"/>
    <property type="molecule type" value="Genomic_DNA"/>
</dbReference>
<evidence type="ECO:0000313" key="3">
    <source>
        <dbReference type="Proteomes" id="UP000053859"/>
    </source>
</evidence>
<protein>
    <submittedName>
        <fullName evidence="2">Similar to An04g00630</fullName>
    </submittedName>
</protein>
<evidence type="ECO:0000256" key="1">
    <source>
        <dbReference type="SAM" id="MobiDB-lite"/>
    </source>
</evidence>
<sequence length="66" mass="6915">PGLIHPKNHLTRPANVTAPEPSLLSGSVSRCTTASMGLVIGRDAALRPQSDLTPDTTYGPSAHEPR</sequence>
<evidence type="ECO:0000313" key="2">
    <source>
        <dbReference type="EMBL" id="GAP50221.1"/>
    </source>
</evidence>
<dbReference type="Proteomes" id="UP000053859">
    <property type="component" value="Unassembled WGS sequence"/>
</dbReference>
<dbReference type="AlphaFoldDB" id="A0A0K8PQU1"/>
<feature type="compositionally biased region" description="Polar residues" evidence="1">
    <location>
        <begin position="50"/>
        <end position="59"/>
    </location>
</feature>
<name>A0A0K8PQU1_STRAJ</name>
<gene>
    <name evidence="2" type="ORF">SAZU_5077</name>
</gene>
<feature type="non-terminal residue" evidence="2">
    <location>
        <position position="1"/>
    </location>
</feature>
<keyword evidence="3" id="KW-1185">Reference proteome</keyword>
<proteinExistence type="predicted"/>